<sequence length="116" mass="13537">MFFFMRREYEISTRPSRNLGPNPDIWPPSFIKTANENYRRKGGTTKNCGQTELYCCRQGKCISKSDSITMPFRTFGIWKQKAKKKPCLRFGSDLKHFSSKSCSKIRPVPYIAIVWN</sequence>
<accession>A0A8D8WPC7</accession>
<organism evidence="1">
    <name type="scientific">Cacopsylla melanoneura</name>
    <dbReference type="NCBI Taxonomy" id="428564"/>
    <lineage>
        <taxon>Eukaryota</taxon>
        <taxon>Metazoa</taxon>
        <taxon>Ecdysozoa</taxon>
        <taxon>Arthropoda</taxon>
        <taxon>Hexapoda</taxon>
        <taxon>Insecta</taxon>
        <taxon>Pterygota</taxon>
        <taxon>Neoptera</taxon>
        <taxon>Paraneoptera</taxon>
        <taxon>Hemiptera</taxon>
        <taxon>Sternorrhyncha</taxon>
        <taxon>Psylloidea</taxon>
        <taxon>Psyllidae</taxon>
        <taxon>Psyllinae</taxon>
        <taxon>Cacopsylla</taxon>
    </lineage>
</organism>
<evidence type="ECO:0000313" key="1">
    <source>
        <dbReference type="EMBL" id="CAG6667622.1"/>
    </source>
</evidence>
<name>A0A8D8WPC7_9HEMI</name>
<reference evidence="1" key="1">
    <citation type="submission" date="2021-05" db="EMBL/GenBank/DDBJ databases">
        <authorList>
            <person name="Alioto T."/>
            <person name="Alioto T."/>
            <person name="Gomez Garrido J."/>
        </authorList>
    </citation>
    <scope>NUCLEOTIDE SEQUENCE</scope>
</reference>
<protein>
    <submittedName>
        <fullName evidence="1">Uncharacterized protein</fullName>
    </submittedName>
</protein>
<dbReference type="AlphaFoldDB" id="A0A8D8WPC7"/>
<dbReference type="EMBL" id="HBUF01216882">
    <property type="protein sequence ID" value="CAG6667622.1"/>
    <property type="molecule type" value="Transcribed_RNA"/>
</dbReference>
<proteinExistence type="predicted"/>